<evidence type="ECO:0000256" key="1">
    <source>
        <dbReference type="SAM" id="MobiDB-lite"/>
    </source>
</evidence>
<name>A0A915DXK7_9BILA</name>
<accession>A0A915DXK7</accession>
<sequence>MRQNKNQSELVKDFNKPSSTIQGILKDKKQLSEPRIKSKKTNRFFPVCDSKRRIERNHSREYFKKCGCRFSESNGIAQCATILDVQLKTVQKEDGKAENLAKIKQMTDEIEDLEIKIVLINNFLRISIFKHLFWIKLYLI</sequence>
<feature type="region of interest" description="Disordered" evidence="1">
    <location>
        <begin position="1"/>
        <end position="22"/>
    </location>
</feature>
<evidence type="ECO:0000313" key="2">
    <source>
        <dbReference type="Proteomes" id="UP000887574"/>
    </source>
</evidence>
<proteinExistence type="predicted"/>
<evidence type="ECO:0000313" key="3">
    <source>
        <dbReference type="WBParaSite" id="jg24019"/>
    </source>
</evidence>
<keyword evidence="2" id="KW-1185">Reference proteome</keyword>
<dbReference type="WBParaSite" id="jg24019">
    <property type="protein sequence ID" value="jg24019"/>
    <property type="gene ID" value="jg24019"/>
</dbReference>
<organism evidence="2 3">
    <name type="scientific">Ditylenchus dipsaci</name>
    <dbReference type="NCBI Taxonomy" id="166011"/>
    <lineage>
        <taxon>Eukaryota</taxon>
        <taxon>Metazoa</taxon>
        <taxon>Ecdysozoa</taxon>
        <taxon>Nematoda</taxon>
        <taxon>Chromadorea</taxon>
        <taxon>Rhabditida</taxon>
        <taxon>Tylenchina</taxon>
        <taxon>Tylenchomorpha</taxon>
        <taxon>Sphaerularioidea</taxon>
        <taxon>Anguinidae</taxon>
        <taxon>Anguininae</taxon>
        <taxon>Ditylenchus</taxon>
    </lineage>
</organism>
<protein>
    <submittedName>
        <fullName evidence="3">Uncharacterized protein</fullName>
    </submittedName>
</protein>
<reference evidence="3" key="1">
    <citation type="submission" date="2022-11" db="UniProtKB">
        <authorList>
            <consortium name="WormBaseParasite"/>
        </authorList>
    </citation>
    <scope>IDENTIFICATION</scope>
</reference>
<dbReference type="AlphaFoldDB" id="A0A915DXK7"/>
<dbReference type="Proteomes" id="UP000887574">
    <property type="component" value="Unplaced"/>
</dbReference>